<dbReference type="EMBL" id="NRRL01000057">
    <property type="protein sequence ID" value="MBK1669695.1"/>
    <property type="molecule type" value="Genomic_DNA"/>
</dbReference>
<accession>A0ABS1DK00</accession>
<dbReference type="Pfam" id="PF07876">
    <property type="entry name" value="Dabb"/>
    <property type="match status" value="1"/>
</dbReference>
<proteinExistence type="predicted"/>
<dbReference type="Proteomes" id="UP001296873">
    <property type="component" value="Unassembled WGS sequence"/>
</dbReference>
<organism evidence="2 3">
    <name type="scientific">Rhodovibrio sodomensis</name>
    <dbReference type="NCBI Taxonomy" id="1088"/>
    <lineage>
        <taxon>Bacteria</taxon>
        <taxon>Pseudomonadati</taxon>
        <taxon>Pseudomonadota</taxon>
        <taxon>Alphaproteobacteria</taxon>
        <taxon>Rhodospirillales</taxon>
        <taxon>Rhodovibrionaceae</taxon>
        <taxon>Rhodovibrio</taxon>
    </lineage>
</organism>
<dbReference type="SUPFAM" id="SSF54909">
    <property type="entry name" value="Dimeric alpha+beta barrel"/>
    <property type="match status" value="1"/>
</dbReference>
<keyword evidence="3" id="KW-1185">Reference proteome</keyword>
<dbReference type="PROSITE" id="PS51502">
    <property type="entry name" value="S_R_A_B_BARREL"/>
    <property type="match status" value="1"/>
</dbReference>
<sequence length="93" mass="10317">MIRHIVFFTVPTDRLQAAEAGLKPLEGIAHADVLEVRRNLRSDAHSGEVDLVVYGEFADEAALARYKADPLYAEATETVRPLRQLRVAADIES</sequence>
<comment type="caution">
    <text evidence="2">The sequence shown here is derived from an EMBL/GenBank/DDBJ whole genome shotgun (WGS) entry which is preliminary data.</text>
</comment>
<dbReference type="SMART" id="SM00886">
    <property type="entry name" value="Dabb"/>
    <property type="match status" value="1"/>
</dbReference>
<feature type="domain" description="Stress-response A/B barrel" evidence="1">
    <location>
        <begin position="2"/>
        <end position="91"/>
    </location>
</feature>
<dbReference type="InterPro" id="IPR013097">
    <property type="entry name" value="Dabb"/>
</dbReference>
<dbReference type="RefSeq" id="WP_200342035.1">
    <property type="nucleotide sequence ID" value="NZ_NRRL01000057.1"/>
</dbReference>
<name>A0ABS1DK00_9PROT</name>
<protein>
    <submittedName>
        <fullName evidence="2">Stress responsive protein</fullName>
    </submittedName>
</protein>
<dbReference type="Gene3D" id="3.30.70.100">
    <property type="match status" value="1"/>
</dbReference>
<evidence type="ECO:0000313" key="3">
    <source>
        <dbReference type="Proteomes" id="UP001296873"/>
    </source>
</evidence>
<evidence type="ECO:0000313" key="2">
    <source>
        <dbReference type="EMBL" id="MBK1669695.1"/>
    </source>
</evidence>
<reference evidence="2 3" key="1">
    <citation type="journal article" date="2020" name="Microorganisms">
        <title>Osmotic Adaptation and Compatible Solute Biosynthesis of Phototrophic Bacteria as Revealed from Genome Analyses.</title>
        <authorList>
            <person name="Imhoff J.F."/>
            <person name="Rahn T."/>
            <person name="Kunzel S."/>
            <person name="Keller A."/>
            <person name="Neulinger S.C."/>
        </authorList>
    </citation>
    <scope>NUCLEOTIDE SEQUENCE [LARGE SCALE GENOMIC DNA]</scope>
    <source>
        <strain evidence="2 3">DSM 9895</strain>
    </source>
</reference>
<evidence type="ECO:0000259" key="1">
    <source>
        <dbReference type="PROSITE" id="PS51502"/>
    </source>
</evidence>
<gene>
    <name evidence="2" type="ORF">CKO28_16775</name>
</gene>
<dbReference type="InterPro" id="IPR011008">
    <property type="entry name" value="Dimeric_a/b-barrel"/>
</dbReference>